<feature type="region of interest" description="Disordered" evidence="2">
    <location>
        <begin position="189"/>
        <end position="262"/>
    </location>
</feature>
<name>A0AAE0NY51_9PEZI</name>
<dbReference type="Pfam" id="PF00023">
    <property type="entry name" value="Ank"/>
    <property type="match status" value="1"/>
</dbReference>
<dbReference type="InterPro" id="IPR002110">
    <property type="entry name" value="Ankyrin_rpt"/>
</dbReference>
<dbReference type="EMBL" id="JAULSW010000002">
    <property type="protein sequence ID" value="KAK3389878.1"/>
    <property type="molecule type" value="Genomic_DNA"/>
</dbReference>
<dbReference type="PROSITE" id="PS50297">
    <property type="entry name" value="ANK_REP_REGION"/>
    <property type="match status" value="1"/>
</dbReference>
<sequence>MVQLLVKRGANFQMASLEDGTTPLTLAASERNLPVAQYLIECVAKVNVSGGHFGGPLRQACFLSTFEMVKALWQSMRDPADTNRSDPGKMDGDERVKEVVRHLIDETGADINLPSTKWYYDLDPDFVDVVRPTTSELSAANDDSWDWLTQGNACGHRVTSYCFACYHADTVEILHPFWHDFECKGEEVMDSSESERSDDAETQSQLEENNESLVIDKGAGDDQSDNQQNNQPESQLENQLENQPDRQLEIQPKISPVNQPDN</sequence>
<keyword evidence="4" id="KW-1185">Reference proteome</keyword>
<dbReference type="SUPFAM" id="SSF48403">
    <property type="entry name" value="Ankyrin repeat"/>
    <property type="match status" value="1"/>
</dbReference>
<evidence type="ECO:0000313" key="4">
    <source>
        <dbReference type="Proteomes" id="UP001285441"/>
    </source>
</evidence>
<feature type="repeat" description="ANK" evidence="1">
    <location>
        <begin position="19"/>
        <end position="51"/>
    </location>
</feature>
<keyword evidence="1" id="KW-0040">ANK repeat</keyword>
<protein>
    <recommendedName>
        <fullName evidence="5">Ankyrin repeat protein</fullName>
    </recommendedName>
</protein>
<evidence type="ECO:0000256" key="1">
    <source>
        <dbReference type="PROSITE-ProRule" id="PRU00023"/>
    </source>
</evidence>
<evidence type="ECO:0000256" key="2">
    <source>
        <dbReference type="SAM" id="MobiDB-lite"/>
    </source>
</evidence>
<evidence type="ECO:0000313" key="3">
    <source>
        <dbReference type="EMBL" id="KAK3389878.1"/>
    </source>
</evidence>
<reference evidence="3" key="2">
    <citation type="submission" date="2023-06" db="EMBL/GenBank/DDBJ databases">
        <authorList>
            <consortium name="Lawrence Berkeley National Laboratory"/>
            <person name="Haridas S."/>
            <person name="Hensen N."/>
            <person name="Bonometti L."/>
            <person name="Westerberg I."/>
            <person name="Brannstrom I.O."/>
            <person name="Guillou S."/>
            <person name="Cros-Aarteil S."/>
            <person name="Calhoun S."/>
            <person name="Kuo A."/>
            <person name="Mondo S."/>
            <person name="Pangilinan J."/>
            <person name="Riley R."/>
            <person name="LaButti K."/>
            <person name="Andreopoulos B."/>
            <person name="Lipzen A."/>
            <person name="Chen C."/>
            <person name="Yanf M."/>
            <person name="Daum C."/>
            <person name="Ng V."/>
            <person name="Clum A."/>
            <person name="Steindorff A."/>
            <person name="Ohm R."/>
            <person name="Martin F."/>
            <person name="Silar P."/>
            <person name="Natvig D."/>
            <person name="Lalanne C."/>
            <person name="Gautier V."/>
            <person name="Ament-velasquez S.L."/>
            <person name="Kruys A."/>
            <person name="Hutchinson M.I."/>
            <person name="Powell A.J."/>
            <person name="Barry K."/>
            <person name="Miller A.N."/>
            <person name="Grigoriev I.V."/>
            <person name="Debuchy R."/>
            <person name="Gladieux P."/>
            <person name="Thoren M.H."/>
            <person name="Johannesson H."/>
        </authorList>
    </citation>
    <scope>NUCLEOTIDE SEQUENCE</scope>
    <source>
        <strain evidence="3">CBS 232.78</strain>
    </source>
</reference>
<proteinExistence type="predicted"/>
<evidence type="ECO:0008006" key="5">
    <source>
        <dbReference type="Google" id="ProtNLM"/>
    </source>
</evidence>
<reference evidence="3" key="1">
    <citation type="journal article" date="2023" name="Mol. Phylogenet. Evol.">
        <title>Genome-scale phylogeny and comparative genomics of the fungal order Sordariales.</title>
        <authorList>
            <person name="Hensen N."/>
            <person name="Bonometti L."/>
            <person name="Westerberg I."/>
            <person name="Brannstrom I.O."/>
            <person name="Guillou S."/>
            <person name="Cros-Aarteil S."/>
            <person name="Calhoun S."/>
            <person name="Haridas S."/>
            <person name="Kuo A."/>
            <person name="Mondo S."/>
            <person name="Pangilinan J."/>
            <person name="Riley R."/>
            <person name="LaButti K."/>
            <person name="Andreopoulos B."/>
            <person name="Lipzen A."/>
            <person name="Chen C."/>
            <person name="Yan M."/>
            <person name="Daum C."/>
            <person name="Ng V."/>
            <person name="Clum A."/>
            <person name="Steindorff A."/>
            <person name="Ohm R.A."/>
            <person name="Martin F."/>
            <person name="Silar P."/>
            <person name="Natvig D.O."/>
            <person name="Lalanne C."/>
            <person name="Gautier V."/>
            <person name="Ament-Velasquez S.L."/>
            <person name="Kruys A."/>
            <person name="Hutchinson M.I."/>
            <person name="Powell A.J."/>
            <person name="Barry K."/>
            <person name="Miller A.N."/>
            <person name="Grigoriev I.V."/>
            <person name="Debuchy R."/>
            <person name="Gladieux P."/>
            <person name="Hiltunen Thoren M."/>
            <person name="Johannesson H."/>
        </authorList>
    </citation>
    <scope>NUCLEOTIDE SEQUENCE</scope>
    <source>
        <strain evidence="3">CBS 232.78</strain>
    </source>
</reference>
<comment type="caution">
    <text evidence="3">The sequence shown here is derived from an EMBL/GenBank/DDBJ whole genome shotgun (WGS) entry which is preliminary data.</text>
</comment>
<feature type="compositionally biased region" description="Polar residues" evidence="2">
    <location>
        <begin position="232"/>
        <end position="242"/>
    </location>
</feature>
<dbReference type="Proteomes" id="UP001285441">
    <property type="component" value="Unassembled WGS sequence"/>
</dbReference>
<dbReference type="PROSITE" id="PS50088">
    <property type="entry name" value="ANK_REPEAT"/>
    <property type="match status" value="1"/>
</dbReference>
<feature type="compositionally biased region" description="Basic and acidic residues" evidence="2">
    <location>
        <begin position="189"/>
        <end position="199"/>
    </location>
</feature>
<dbReference type="InterPro" id="IPR036770">
    <property type="entry name" value="Ankyrin_rpt-contain_sf"/>
</dbReference>
<gene>
    <name evidence="3" type="ORF">B0H63DRAFT_446035</name>
</gene>
<dbReference type="Gene3D" id="1.25.40.20">
    <property type="entry name" value="Ankyrin repeat-containing domain"/>
    <property type="match status" value="1"/>
</dbReference>
<dbReference type="AlphaFoldDB" id="A0AAE0NY51"/>
<accession>A0AAE0NY51</accession>
<organism evidence="3 4">
    <name type="scientific">Podospora didyma</name>
    <dbReference type="NCBI Taxonomy" id="330526"/>
    <lineage>
        <taxon>Eukaryota</taxon>
        <taxon>Fungi</taxon>
        <taxon>Dikarya</taxon>
        <taxon>Ascomycota</taxon>
        <taxon>Pezizomycotina</taxon>
        <taxon>Sordariomycetes</taxon>
        <taxon>Sordariomycetidae</taxon>
        <taxon>Sordariales</taxon>
        <taxon>Podosporaceae</taxon>
        <taxon>Podospora</taxon>
    </lineage>
</organism>